<sequence length="421" mass="47843">MIGLVLRQRSLPAMFESKKSTKMQKLRLVLLIWALVIITTVTTREWIGVTSTVTHKLAKAINKFALRLYMQLPKNENHLISPLSISVAMGMVYLGAKHETAQEMELALGYNDEQLYNGDIHKGFQNILHNIERSKEGYELIVANSMFYQSDSLILNCYKKTLEEIYKAEITETDFANNGEKSVNEINSWVDKNTHHEIKQLFESPLSSDTRLVLVNAVYFQGAWVSEFLLKEGTFYNNGQNPKSVPLMYLRHEVPFAYIEDLDAKVIELPYNGTYISMFVILPVMKDGILNLERRLSSKILEQVTEKLTKTTVDVTLPKFTLSYKKELSETLQSLGLLSLFSEEKADLSGINGGRDMFVSHVKHHATIEVNEKGSMATAATGVGIIGFTYQPNFYAHHPFFFFIKDKRTGIILFTGCVNEL</sequence>
<evidence type="ECO:0000256" key="2">
    <source>
        <dbReference type="ARBA" id="ARBA00022690"/>
    </source>
</evidence>
<evidence type="ECO:0000313" key="7">
    <source>
        <dbReference type="RefSeq" id="XP_022246985.1"/>
    </source>
</evidence>
<dbReference type="PANTHER" id="PTHR11461:SF211">
    <property type="entry name" value="GH10112P-RELATED"/>
    <property type="match status" value="1"/>
</dbReference>
<evidence type="ECO:0000256" key="3">
    <source>
        <dbReference type="ARBA" id="ARBA00022900"/>
    </source>
</evidence>
<name>A0ABM1STM9_LIMPO</name>
<dbReference type="RefSeq" id="XP_022246985.1">
    <property type="nucleotide sequence ID" value="XM_022391277.1"/>
</dbReference>
<reference evidence="7" key="1">
    <citation type="submission" date="2025-08" db="UniProtKB">
        <authorList>
            <consortium name="RefSeq"/>
        </authorList>
    </citation>
    <scope>IDENTIFICATION</scope>
    <source>
        <tissue evidence="7">Muscle</tissue>
    </source>
</reference>
<dbReference type="SUPFAM" id="SSF56574">
    <property type="entry name" value="Serpins"/>
    <property type="match status" value="1"/>
</dbReference>
<proteinExistence type="inferred from homology"/>
<dbReference type="CDD" id="cd19577">
    <property type="entry name" value="serpinJ_IRS-2-like"/>
    <property type="match status" value="1"/>
</dbReference>
<accession>A0ABM1STM9</accession>
<dbReference type="InterPro" id="IPR042185">
    <property type="entry name" value="Serpin_sf_2"/>
</dbReference>
<dbReference type="Gene3D" id="2.30.39.10">
    <property type="entry name" value="Alpha-1-antitrypsin, domain 1"/>
    <property type="match status" value="1"/>
</dbReference>
<keyword evidence="6" id="KW-1185">Reference proteome</keyword>
<dbReference type="Pfam" id="PF00079">
    <property type="entry name" value="Serpin"/>
    <property type="match status" value="1"/>
</dbReference>
<dbReference type="Proteomes" id="UP000694941">
    <property type="component" value="Unplaced"/>
</dbReference>
<dbReference type="Gene3D" id="3.30.497.10">
    <property type="entry name" value="Antithrombin, subunit I, domain 2"/>
    <property type="match status" value="1"/>
</dbReference>
<dbReference type="InterPro" id="IPR036186">
    <property type="entry name" value="Serpin_sf"/>
</dbReference>
<feature type="domain" description="Serpin" evidence="5">
    <location>
        <begin position="66"/>
        <end position="421"/>
    </location>
</feature>
<gene>
    <name evidence="7" type="primary">LOC106463704</name>
</gene>
<protein>
    <submittedName>
        <fullName evidence="7">Serpin B3-like isoform X1</fullName>
    </submittedName>
</protein>
<keyword evidence="3" id="KW-0722">Serine protease inhibitor</keyword>
<dbReference type="InterPro" id="IPR042178">
    <property type="entry name" value="Serpin_sf_1"/>
</dbReference>
<dbReference type="InterPro" id="IPR000215">
    <property type="entry name" value="Serpin_fam"/>
</dbReference>
<dbReference type="GeneID" id="106463704"/>
<dbReference type="InterPro" id="IPR023796">
    <property type="entry name" value="Serpin_dom"/>
</dbReference>
<evidence type="ECO:0000313" key="6">
    <source>
        <dbReference type="Proteomes" id="UP000694941"/>
    </source>
</evidence>
<organism evidence="6 7">
    <name type="scientific">Limulus polyphemus</name>
    <name type="common">Atlantic horseshoe crab</name>
    <dbReference type="NCBI Taxonomy" id="6850"/>
    <lineage>
        <taxon>Eukaryota</taxon>
        <taxon>Metazoa</taxon>
        <taxon>Ecdysozoa</taxon>
        <taxon>Arthropoda</taxon>
        <taxon>Chelicerata</taxon>
        <taxon>Merostomata</taxon>
        <taxon>Xiphosura</taxon>
        <taxon>Limulidae</taxon>
        <taxon>Limulus</taxon>
    </lineage>
</organism>
<evidence type="ECO:0000256" key="4">
    <source>
        <dbReference type="RuleBase" id="RU000411"/>
    </source>
</evidence>
<evidence type="ECO:0000256" key="1">
    <source>
        <dbReference type="ARBA" id="ARBA00009500"/>
    </source>
</evidence>
<dbReference type="PANTHER" id="PTHR11461">
    <property type="entry name" value="SERINE PROTEASE INHIBITOR, SERPIN"/>
    <property type="match status" value="1"/>
</dbReference>
<dbReference type="SMART" id="SM00093">
    <property type="entry name" value="SERPIN"/>
    <property type="match status" value="1"/>
</dbReference>
<keyword evidence="2" id="KW-0646">Protease inhibitor</keyword>
<comment type="similarity">
    <text evidence="1 4">Belongs to the serpin family.</text>
</comment>
<evidence type="ECO:0000259" key="5">
    <source>
        <dbReference type="SMART" id="SM00093"/>
    </source>
</evidence>